<dbReference type="EMBL" id="QXTE01000478">
    <property type="protein sequence ID" value="TFJ97561.1"/>
    <property type="molecule type" value="Genomic_DNA"/>
</dbReference>
<keyword evidence="2" id="KW-1185">Reference proteome</keyword>
<dbReference type="AlphaFoldDB" id="A0A4D9DMN5"/>
<reference evidence="1 2" key="2">
    <citation type="submission" date="2019-04" db="EMBL/GenBank/DDBJ databases">
        <title>The genome sequence of big-headed turtle.</title>
        <authorList>
            <person name="Gong S."/>
        </authorList>
    </citation>
    <scope>NUCLEOTIDE SEQUENCE [LARGE SCALE GENOMIC DNA]</scope>
    <source>
        <strain evidence="1">DO16091913</strain>
        <tissue evidence="1">Muscle</tissue>
    </source>
</reference>
<name>A0A4D9DMN5_9SAUR</name>
<comment type="caution">
    <text evidence="1">The sequence shown here is derived from an EMBL/GenBank/DDBJ whole genome shotgun (WGS) entry which is preliminary data.</text>
</comment>
<evidence type="ECO:0000313" key="1">
    <source>
        <dbReference type="EMBL" id="TFJ97561.1"/>
    </source>
</evidence>
<organism evidence="1 2">
    <name type="scientific">Platysternon megacephalum</name>
    <name type="common">big-headed turtle</name>
    <dbReference type="NCBI Taxonomy" id="55544"/>
    <lineage>
        <taxon>Eukaryota</taxon>
        <taxon>Metazoa</taxon>
        <taxon>Chordata</taxon>
        <taxon>Craniata</taxon>
        <taxon>Vertebrata</taxon>
        <taxon>Euteleostomi</taxon>
        <taxon>Archelosauria</taxon>
        <taxon>Testudinata</taxon>
        <taxon>Testudines</taxon>
        <taxon>Cryptodira</taxon>
        <taxon>Durocryptodira</taxon>
        <taxon>Testudinoidea</taxon>
        <taxon>Platysternidae</taxon>
        <taxon>Platysternon</taxon>
    </lineage>
</organism>
<dbReference type="Proteomes" id="UP000297703">
    <property type="component" value="Unassembled WGS sequence"/>
</dbReference>
<gene>
    <name evidence="1" type="ORF">DR999_PMT20560</name>
</gene>
<accession>A0A4D9DMN5</accession>
<protein>
    <submittedName>
        <fullName evidence="1">Suppressor of cytokine signaling 3-like</fullName>
    </submittedName>
</protein>
<proteinExistence type="predicted"/>
<evidence type="ECO:0000313" key="2">
    <source>
        <dbReference type="Proteomes" id="UP000297703"/>
    </source>
</evidence>
<reference evidence="1 2" key="1">
    <citation type="submission" date="2019-04" db="EMBL/GenBank/DDBJ databases">
        <title>Draft genome of the big-headed turtle Platysternon megacephalum.</title>
        <authorList>
            <person name="Gong S."/>
        </authorList>
    </citation>
    <scope>NUCLEOTIDE SEQUENCE [LARGE SCALE GENOMIC DNA]</scope>
    <source>
        <strain evidence="1">DO16091913</strain>
        <tissue evidence="1">Muscle</tissue>
    </source>
</reference>
<sequence length="103" mass="11599">MCIWDNNMNPRENCLLFLTMVASQWYLREKRPTPTPPLLQSPSSSPLSYSCLQRFPLCLPYVMAAPQTAPLVQSPRLAPAYGMSYDSISPPILTHSVHSSIQF</sequence>